<dbReference type="PANTHER" id="PTHR23227">
    <property type="entry name" value="BUCENTAUR RELATED"/>
    <property type="match status" value="1"/>
</dbReference>
<keyword evidence="3" id="KW-1185">Reference proteome</keyword>
<evidence type="ECO:0008006" key="4">
    <source>
        <dbReference type="Google" id="ProtNLM"/>
    </source>
</evidence>
<reference evidence="2" key="1">
    <citation type="submission" date="2023-08" db="EMBL/GenBank/DDBJ databases">
        <authorList>
            <person name="Alioto T."/>
            <person name="Alioto T."/>
            <person name="Gomez Garrido J."/>
        </authorList>
    </citation>
    <scope>NUCLEOTIDE SEQUENCE</scope>
</reference>
<dbReference type="EMBL" id="OX597818">
    <property type="protein sequence ID" value="CAI9722768.1"/>
    <property type="molecule type" value="Genomic_DNA"/>
</dbReference>
<dbReference type="Gene3D" id="3.60.10.10">
    <property type="entry name" value="Endonuclease/exonuclease/phosphatase"/>
    <property type="match status" value="1"/>
</dbReference>
<dbReference type="Proteomes" id="UP001162480">
    <property type="component" value="Chromosome 5"/>
</dbReference>
<feature type="compositionally biased region" description="Acidic residues" evidence="1">
    <location>
        <begin position="15"/>
        <end position="34"/>
    </location>
</feature>
<accession>A0AA36F559</accession>
<dbReference type="SUPFAM" id="SSF56219">
    <property type="entry name" value="DNase I-like"/>
    <property type="match status" value="1"/>
</dbReference>
<feature type="region of interest" description="Disordered" evidence="1">
    <location>
        <begin position="15"/>
        <end position="58"/>
    </location>
</feature>
<dbReference type="InterPro" id="IPR036691">
    <property type="entry name" value="Endo/exonu/phosph_ase_sf"/>
</dbReference>
<sequence>MPRWENLRLLELEEWEEDSSDSFYGSEDDGENDCVQDSLGSVSSDDEDTQKQLSASHPSINEQYVSGDKQNAWYSNPLTQAGNITVLVAIWHLWTVRATIISAYAPQAGLPNEQKDHFYDILLHATSKTSDNDFILVAGDFNGHVGQQPGIFHGVHGSHGIGTRNEEIEKFTVVIKELDLFSVHFPMPLYEITRTGRLTPKLFQIENFLNNIQ</sequence>
<protein>
    <recommendedName>
        <fullName evidence="4">Craniofacial development protein 2-like</fullName>
    </recommendedName>
</protein>
<gene>
    <name evidence="2" type="ORF">OCTVUL_1B014122</name>
</gene>
<proteinExistence type="predicted"/>
<evidence type="ECO:0000313" key="2">
    <source>
        <dbReference type="EMBL" id="CAI9722768.1"/>
    </source>
</evidence>
<evidence type="ECO:0000313" key="3">
    <source>
        <dbReference type="Proteomes" id="UP001162480"/>
    </source>
</evidence>
<evidence type="ECO:0000256" key="1">
    <source>
        <dbReference type="SAM" id="MobiDB-lite"/>
    </source>
</evidence>
<name>A0AA36F559_OCTVU</name>
<dbReference type="AlphaFoldDB" id="A0AA36F559"/>
<dbReference type="InterPro" id="IPR027124">
    <property type="entry name" value="Swc5/CFDP1/2"/>
</dbReference>
<organism evidence="2 3">
    <name type="scientific">Octopus vulgaris</name>
    <name type="common">Common octopus</name>
    <dbReference type="NCBI Taxonomy" id="6645"/>
    <lineage>
        <taxon>Eukaryota</taxon>
        <taxon>Metazoa</taxon>
        <taxon>Spiralia</taxon>
        <taxon>Lophotrochozoa</taxon>
        <taxon>Mollusca</taxon>
        <taxon>Cephalopoda</taxon>
        <taxon>Coleoidea</taxon>
        <taxon>Octopodiformes</taxon>
        <taxon>Octopoda</taxon>
        <taxon>Incirrata</taxon>
        <taxon>Octopodidae</taxon>
        <taxon>Octopus</taxon>
    </lineage>
</organism>
<dbReference type="PANTHER" id="PTHR23227:SF67">
    <property type="entry name" value="CRANIOFACIAL DEVELOPMENT PROTEIN 2-LIKE"/>
    <property type="match status" value="1"/>
</dbReference>